<dbReference type="AlphaFoldDB" id="A0A9P3QXF6"/>
<evidence type="ECO:0000313" key="2">
    <source>
        <dbReference type="Proteomes" id="UP000845014"/>
    </source>
</evidence>
<name>A0A9P3QXF6_LISMN</name>
<dbReference type="Proteomes" id="UP000845014">
    <property type="component" value="Unassembled WGS sequence"/>
</dbReference>
<accession>A0A9P3QXF6</accession>
<sequence length="239" mass="28342">MNIIKKGDRVQTVTDTECNRAERRRKTMKFKKGDRVEVIWRSELHQGLVEEVIELTDELTDELMVKLAKTPAIYYLFKKNQVSKVELVKVPKFVADAIGTFKEKEYDLAVAIDYETYTDECVKELSLDKTMCGWLWETSNQELFARAWMDGYEIEKEPLYYVRLPLAYWDEDKAELEDIYRYLRLNVTSEETEISGRTTVSEWQKADGWRTQLTEKQIKDIDEAYWAFRVPVEDLEETK</sequence>
<dbReference type="EMBL" id="DAAHUJ010000009">
    <property type="protein sequence ID" value="HAB7365095.1"/>
    <property type="molecule type" value="Genomic_DNA"/>
</dbReference>
<gene>
    <name evidence="1" type="ORF">GYO01_13340</name>
</gene>
<proteinExistence type="predicted"/>
<dbReference type="InterPro" id="IPR012865">
    <property type="entry name" value="DUF1642"/>
</dbReference>
<organism evidence="1 2">
    <name type="scientific">Listeria monocytogenes</name>
    <dbReference type="NCBI Taxonomy" id="1639"/>
    <lineage>
        <taxon>Bacteria</taxon>
        <taxon>Bacillati</taxon>
        <taxon>Bacillota</taxon>
        <taxon>Bacilli</taxon>
        <taxon>Bacillales</taxon>
        <taxon>Listeriaceae</taxon>
        <taxon>Listeria</taxon>
    </lineage>
</organism>
<dbReference type="Pfam" id="PF07852">
    <property type="entry name" value="DUF1642"/>
    <property type="match status" value="1"/>
</dbReference>
<protein>
    <submittedName>
        <fullName evidence="1">DUF1642 domain-containing protein</fullName>
    </submittedName>
</protein>
<reference evidence="1 2" key="1">
    <citation type="journal article" date="2018" name="Genome Biol.">
        <title>SKESA: strategic k-mer extension for scrupulous assemblies.</title>
        <authorList>
            <person name="Souvorov A."/>
            <person name="Agarwala R."/>
            <person name="Lipman D.J."/>
        </authorList>
    </citation>
    <scope>NUCLEOTIDE SEQUENCE [LARGE SCALE GENOMIC DNA]</scope>
    <source>
        <strain evidence="1 2">CFIAFB20160079</strain>
    </source>
</reference>
<evidence type="ECO:0000313" key="1">
    <source>
        <dbReference type="EMBL" id="HAB7365095.1"/>
    </source>
</evidence>
<comment type="caution">
    <text evidence="1">The sequence shown here is derived from an EMBL/GenBank/DDBJ whole genome shotgun (WGS) entry which is preliminary data.</text>
</comment>